<dbReference type="SUPFAM" id="SSF52402">
    <property type="entry name" value="Adenine nucleotide alpha hydrolases-like"/>
    <property type="match status" value="1"/>
</dbReference>
<feature type="binding site" evidence="10">
    <location>
        <begin position="359"/>
        <end position="360"/>
    </location>
    <ligand>
        <name>ATP</name>
        <dbReference type="ChEBI" id="CHEBI:30616"/>
    </ligand>
</feature>
<dbReference type="PIRSF" id="PIRSF001589">
    <property type="entry name" value="Asn_synthetase_glu-h"/>
    <property type="match status" value="1"/>
</dbReference>
<keyword evidence="9" id="KW-0028">Amino-acid biosynthesis</keyword>
<dbReference type="InterPro" id="IPR029055">
    <property type="entry name" value="Ntn_hydrolases_N"/>
</dbReference>
<dbReference type="RefSeq" id="WP_036343051.1">
    <property type="nucleotide sequence ID" value="NZ_JALN02000001.1"/>
</dbReference>
<evidence type="ECO:0000313" key="13">
    <source>
        <dbReference type="EMBL" id="KDF00406.1"/>
    </source>
</evidence>
<evidence type="ECO:0000256" key="9">
    <source>
        <dbReference type="PIRSR" id="PIRSR001589-1"/>
    </source>
</evidence>
<comment type="pathway">
    <text evidence="1">Amino-acid biosynthesis; L-asparagine biosynthesis; L-asparagine from L-aspartate (L-Gln route): step 1/1.</text>
</comment>
<keyword evidence="6 9" id="KW-0061">Asparagine biosynthesis</keyword>
<dbReference type="Pfam" id="PF00733">
    <property type="entry name" value="Asn_synthase"/>
    <property type="match status" value="1"/>
</dbReference>
<proteinExistence type="inferred from homology"/>
<protein>
    <recommendedName>
        <fullName evidence="3">asparagine synthase (glutamine-hydrolyzing)</fullName>
        <ecNumber evidence="3">6.3.5.4</ecNumber>
    </recommendedName>
</protein>
<dbReference type="PROSITE" id="PS51278">
    <property type="entry name" value="GATASE_TYPE_2"/>
    <property type="match status" value="1"/>
</dbReference>
<dbReference type="GO" id="GO:0005524">
    <property type="term" value="F:ATP binding"/>
    <property type="evidence" value="ECO:0007669"/>
    <property type="project" value="UniProtKB-KW"/>
</dbReference>
<evidence type="ECO:0000256" key="3">
    <source>
        <dbReference type="ARBA" id="ARBA00012737"/>
    </source>
</evidence>
<comment type="similarity">
    <text evidence="2">Belongs to the asparagine synthetase family.</text>
</comment>
<evidence type="ECO:0000256" key="5">
    <source>
        <dbReference type="ARBA" id="ARBA00022840"/>
    </source>
</evidence>
<dbReference type="CDD" id="cd01991">
    <property type="entry name" value="Asn_synthase_B_C"/>
    <property type="match status" value="1"/>
</dbReference>
<dbReference type="InterPro" id="IPR014729">
    <property type="entry name" value="Rossmann-like_a/b/a_fold"/>
</dbReference>
<evidence type="ECO:0000256" key="7">
    <source>
        <dbReference type="ARBA" id="ARBA00022962"/>
    </source>
</evidence>
<reference evidence="13" key="1">
    <citation type="submission" date="2014-05" db="EMBL/GenBank/DDBJ databases">
        <title>Genome sequence of Mycobacterium aromaticivorans strain JS19b1T (= DSM 45407T).</title>
        <authorList>
            <person name="Kwak Y."/>
            <person name="Park G.-S."/>
            <person name="Li Q.X."/>
            <person name="Lee S.-E."/>
            <person name="Shin J.-H."/>
        </authorList>
    </citation>
    <scope>NUCLEOTIDE SEQUENCE [LARGE SCALE GENOMIC DNA]</scope>
    <source>
        <strain evidence="13">JS19b1</strain>
    </source>
</reference>
<dbReference type="GO" id="GO:0006529">
    <property type="term" value="P:asparagine biosynthetic process"/>
    <property type="evidence" value="ECO:0007669"/>
    <property type="project" value="UniProtKB-KW"/>
</dbReference>
<dbReference type="PANTHER" id="PTHR43284">
    <property type="entry name" value="ASPARAGINE SYNTHETASE (GLUTAMINE-HYDROLYZING)"/>
    <property type="match status" value="1"/>
</dbReference>
<sequence>MCGIAGIRRFDGQPVDRETLERMAATIRHRGPDALGFWLDGPIGFAHTRLSIIDLQGSQQPMVDAGGQRHLVFNGEILNYHELRAELSYPFQTHGDTETLLAVYDKYGPAGVNRLRGQFAYAIYDATTGDTHLFRDRLGVLPLYYYADDHLFAFGSEIKALLPVINGPSVDDDSLNDYLAHRSVPAPHTLVKGVRKLPAGHHLVVTRDGTTRVSAYWELATQASGRKVTAEEAVDLVDQALRTSVRDNLVADVPVGIYLSGGVDSSLLTAMTRRENPGQLLHTFGASFGDERYDETVWARKVVELNGTTHHNVVVTADDFMSNWSKLSWQRDGPLSEPADVAVFRLAQLAREQVKVVLSGEGSDELFAGYPKYKFAGATRWLGAIPSLGLLGRLERALPASKARLRIAMRAMDESTYDERLRGWFAPFTVTERSRMTGRPALRGAPAAYSTGRGDALRRMLYADTLVWLAENLLERGDRMSMAASLETRPPFLDHRLVDLAFDLPSSVKIRDRTTKWVVKQVAHRYLPAEIVDRRKVGFKVPLDRWFRHGLRDMAFDLLTGPSSYVGNNFDSAIVSGLLSDHANGVSDEESRIWTLLSLEVWHREFVARTLA</sequence>
<feature type="active site" description="For GATase activity" evidence="9">
    <location>
        <position position="2"/>
    </location>
</feature>
<evidence type="ECO:0000256" key="11">
    <source>
        <dbReference type="PIRSR" id="PIRSR001589-3"/>
    </source>
</evidence>
<dbReference type="SUPFAM" id="SSF56235">
    <property type="entry name" value="N-terminal nucleophile aminohydrolases (Ntn hydrolases)"/>
    <property type="match status" value="1"/>
</dbReference>
<dbReference type="STRING" id="1440774.Y900_016005"/>
<dbReference type="AlphaFoldDB" id="A0A064CJ96"/>
<organism evidence="13 14">
    <name type="scientific">Mycolicibacterium aromaticivorans JS19b1 = JCM 16368</name>
    <dbReference type="NCBI Taxonomy" id="1440774"/>
    <lineage>
        <taxon>Bacteria</taxon>
        <taxon>Bacillati</taxon>
        <taxon>Actinomycetota</taxon>
        <taxon>Actinomycetes</taxon>
        <taxon>Mycobacteriales</taxon>
        <taxon>Mycobacteriaceae</taxon>
        <taxon>Mycolicibacterium</taxon>
    </lineage>
</organism>
<dbReference type="InterPro" id="IPR017932">
    <property type="entry name" value="GATase_2_dom"/>
</dbReference>
<feature type="binding site" evidence="10">
    <location>
        <position position="96"/>
    </location>
    <ligand>
        <name>L-glutamine</name>
        <dbReference type="ChEBI" id="CHEBI:58359"/>
    </ligand>
</feature>
<dbReference type="Gene3D" id="3.40.50.620">
    <property type="entry name" value="HUPs"/>
    <property type="match status" value="1"/>
</dbReference>
<gene>
    <name evidence="13" type="ORF">Y900_016005</name>
</gene>
<feature type="domain" description="Glutamine amidotransferase type-2" evidence="12">
    <location>
        <begin position="2"/>
        <end position="208"/>
    </location>
</feature>
<keyword evidence="5 10" id="KW-0067">ATP-binding</keyword>
<evidence type="ECO:0000256" key="2">
    <source>
        <dbReference type="ARBA" id="ARBA00005752"/>
    </source>
</evidence>
<dbReference type="GO" id="GO:0005829">
    <property type="term" value="C:cytosol"/>
    <property type="evidence" value="ECO:0007669"/>
    <property type="project" value="TreeGrafter"/>
</dbReference>
<keyword evidence="4 10" id="KW-0547">Nucleotide-binding</keyword>
<dbReference type="EMBL" id="JALN02000001">
    <property type="protein sequence ID" value="KDF00406.1"/>
    <property type="molecule type" value="Genomic_DNA"/>
</dbReference>
<dbReference type="Proteomes" id="UP000022835">
    <property type="component" value="Unassembled WGS sequence"/>
</dbReference>
<accession>A0A064CJ96</accession>
<dbReference type="PANTHER" id="PTHR43284:SF1">
    <property type="entry name" value="ASPARAGINE SYNTHETASE"/>
    <property type="match status" value="1"/>
</dbReference>
<comment type="catalytic activity">
    <reaction evidence="8">
        <text>L-aspartate + L-glutamine + ATP + H2O = L-asparagine + L-glutamate + AMP + diphosphate + H(+)</text>
        <dbReference type="Rhea" id="RHEA:12228"/>
        <dbReference type="ChEBI" id="CHEBI:15377"/>
        <dbReference type="ChEBI" id="CHEBI:15378"/>
        <dbReference type="ChEBI" id="CHEBI:29985"/>
        <dbReference type="ChEBI" id="CHEBI:29991"/>
        <dbReference type="ChEBI" id="CHEBI:30616"/>
        <dbReference type="ChEBI" id="CHEBI:33019"/>
        <dbReference type="ChEBI" id="CHEBI:58048"/>
        <dbReference type="ChEBI" id="CHEBI:58359"/>
        <dbReference type="ChEBI" id="CHEBI:456215"/>
        <dbReference type="EC" id="6.3.5.4"/>
    </reaction>
</comment>
<dbReference type="CDD" id="cd00712">
    <property type="entry name" value="AsnB"/>
    <property type="match status" value="1"/>
</dbReference>
<dbReference type="GO" id="GO:0004066">
    <property type="term" value="F:asparagine synthase (glutamine-hydrolyzing) activity"/>
    <property type="evidence" value="ECO:0007669"/>
    <property type="project" value="UniProtKB-EC"/>
</dbReference>
<dbReference type="InterPro" id="IPR001962">
    <property type="entry name" value="Asn_synthase"/>
</dbReference>
<evidence type="ECO:0000256" key="6">
    <source>
        <dbReference type="ARBA" id="ARBA00022888"/>
    </source>
</evidence>
<dbReference type="NCBIfam" id="TIGR01536">
    <property type="entry name" value="asn_synth_AEB"/>
    <property type="match status" value="1"/>
</dbReference>
<evidence type="ECO:0000256" key="4">
    <source>
        <dbReference type="ARBA" id="ARBA00022741"/>
    </source>
</evidence>
<keyword evidence="7 9" id="KW-0315">Glutamine amidotransferase</keyword>
<comment type="caution">
    <text evidence="13">The sequence shown here is derived from an EMBL/GenBank/DDBJ whole genome shotgun (WGS) entry which is preliminary data.</text>
</comment>
<dbReference type="InterPro" id="IPR051786">
    <property type="entry name" value="ASN_synthetase/amidase"/>
</dbReference>
<dbReference type="Gene3D" id="3.60.20.10">
    <property type="entry name" value="Glutamine Phosphoribosylpyrophosphate, subunit 1, domain 1"/>
    <property type="match status" value="1"/>
</dbReference>
<dbReference type="InterPro" id="IPR033738">
    <property type="entry name" value="AsnB_N"/>
</dbReference>
<dbReference type="EC" id="6.3.5.4" evidence="3"/>
<evidence type="ECO:0000256" key="1">
    <source>
        <dbReference type="ARBA" id="ARBA00005187"/>
    </source>
</evidence>
<evidence type="ECO:0000256" key="8">
    <source>
        <dbReference type="ARBA" id="ARBA00048741"/>
    </source>
</evidence>
<keyword evidence="14" id="KW-1185">Reference proteome</keyword>
<feature type="site" description="Important for beta-aspartyl-AMP intermediate formation" evidence="11">
    <location>
        <position position="361"/>
    </location>
</feature>
<evidence type="ECO:0000313" key="14">
    <source>
        <dbReference type="Proteomes" id="UP000022835"/>
    </source>
</evidence>
<dbReference type="eggNOG" id="COG0367">
    <property type="taxonomic scope" value="Bacteria"/>
</dbReference>
<evidence type="ECO:0000259" key="12">
    <source>
        <dbReference type="PROSITE" id="PS51278"/>
    </source>
</evidence>
<evidence type="ECO:0000256" key="10">
    <source>
        <dbReference type="PIRSR" id="PIRSR001589-2"/>
    </source>
</evidence>
<dbReference type="Pfam" id="PF13537">
    <property type="entry name" value="GATase_7"/>
    <property type="match status" value="1"/>
</dbReference>
<name>A0A064CJ96_9MYCO</name>
<dbReference type="InterPro" id="IPR006426">
    <property type="entry name" value="Asn_synth_AEB"/>
</dbReference>